<dbReference type="PANTHER" id="PTHR32309:SF13">
    <property type="entry name" value="FERRIC ENTEROBACTIN TRANSPORT PROTEIN FEPE"/>
    <property type="match status" value="1"/>
</dbReference>
<comment type="caution">
    <text evidence="4">The sequence shown here is derived from an EMBL/GenBank/DDBJ whole genome shotgun (WGS) entry which is preliminary data.</text>
</comment>
<feature type="compositionally biased region" description="Polar residues" evidence="2">
    <location>
        <begin position="1"/>
        <end position="11"/>
    </location>
</feature>
<protein>
    <submittedName>
        <fullName evidence="4">Tyrosine-protein kinase ptk</fullName>
        <ecNumber evidence="4">2.7.10.-</ecNumber>
    </submittedName>
</protein>
<evidence type="ECO:0000313" key="4">
    <source>
        <dbReference type="EMBL" id="TWU35813.1"/>
    </source>
</evidence>
<dbReference type="Gene3D" id="3.40.50.300">
    <property type="entry name" value="P-loop containing nucleotide triphosphate hydrolases"/>
    <property type="match status" value="1"/>
</dbReference>
<dbReference type="GO" id="GO:0004713">
    <property type="term" value="F:protein tyrosine kinase activity"/>
    <property type="evidence" value="ECO:0007669"/>
    <property type="project" value="TreeGrafter"/>
</dbReference>
<keyword evidence="3" id="KW-0812">Transmembrane</keyword>
<accession>A0A5C6DEZ4</accession>
<keyword evidence="4" id="KW-0418">Kinase</keyword>
<dbReference type="GO" id="GO:0005886">
    <property type="term" value="C:plasma membrane"/>
    <property type="evidence" value="ECO:0007669"/>
    <property type="project" value="TreeGrafter"/>
</dbReference>
<dbReference type="InterPro" id="IPR050445">
    <property type="entry name" value="Bact_polysacc_biosynth/exp"/>
</dbReference>
<keyword evidence="4" id="KW-0808">Transferase</keyword>
<keyword evidence="1" id="KW-0175">Coiled coil</keyword>
<feature type="region of interest" description="Disordered" evidence="2">
    <location>
        <begin position="1"/>
        <end position="22"/>
    </location>
</feature>
<keyword evidence="3" id="KW-1133">Transmembrane helix</keyword>
<feature type="transmembrane region" description="Helical" evidence="3">
    <location>
        <begin position="69"/>
        <end position="88"/>
    </location>
</feature>
<dbReference type="PANTHER" id="PTHR32309">
    <property type="entry name" value="TYROSINE-PROTEIN KINASE"/>
    <property type="match status" value="1"/>
</dbReference>
<dbReference type="SUPFAM" id="SSF52540">
    <property type="entry name" value="P-loop containing nucleoside triphosphate hydrolases"/>
    <property type="match status" value="1"/>
</dbReference>
<dbReference type="Proteomes" id="UP000315471">
    <property type="component" value="Unassembled WGS sequence"/>
</dbReference>
<dbReference type="OrthoDB" id="231505at2"/>
<evidence type="ECO:0000313" key="5">
    <source>
        <dbReference type="Proteomes" id="UP000315471"/>
    </source>
</evidence>
<dbReference type="InterPro" id="IPR027417">
    <property type="entry name" value="P-loop_NTPase"/>
</dbReference>
<dbReference type="EMBL" id="SJPY01000009">
    <property type="protein sequence ID" value="TWU35813.1"/>
    <property type="molecule type" value="Genomic_DNA"/>
</dbReference>
<sequence>MNLSDQTLLRNETSRDEASGSDRALIEASPFHTLAESKPVVSPLWANSRASQNASLESYLEIPFRHKRLIIGSMLMSLLLGWMAIALWPRSYSSESKLIVRVGRESVSLDPTATTSSTLMLQKTQEEEIVSALEILSSRQMAESVVDKLTPAAIIEGALPRNAQQTAAAKTHAPALGDKIDRVVDPAKQALMDGLLAAGIRDEYGDRERAVRKLQSSVSIFSPRKSTVIVIEAEAKTPQMAQAIVRELTESFMDEHIKTSHTAGSYEFFKAEAAKVKEQLNALVAARSQFMQDNKIISIQANRDLLQERISGLDRDLVVASGQLEQAVSMVNDLKSKLDITDDEIISSKLVGTNPTWSGMRQKVHDLELAEQDWASRSRSNHPQLIQIREQLRSARDELAKTKSERVDENTTPNPLKMQLREELQQQTTSAAGLSALMHQKLAQRAELEERIDQLLDGERRLTESDRDIHLLDSTLRMLREKLEEARVIEQLNAKKISNIHIFQPASFVERPVSPKKPLFAIGFIGLGVASGLGLAFLREGTSQKIRTSFDVENQLGVPVVANIPQTRRLSSPGLTNDRVYQKRCQELIAEVLMGRSSSTRPCEGPEALMLGVIGVDVGVGASTLAVHLARTSSVDYGIKTMLVDADAQQRTTSDIFGLNGSPGLVELVGGQASHDECLQRADGYPIDLVASAADSCTETLRGTPSDIIQALHAYRHECKLMVIDLPAANQPDQVVTLVQHLDCVLVVVESEQTEIEAAERLLRRLADSPTQIVGVVLNKTQHYLPKVIRRFTASSV</sequence>
<evidence type="ECO:0000256" key="3">
    <source>
        <dbReference type="SAM" id="Phobius"/>
    </source>
</evidence>
<proteinExistence type="predicted"/>
<dbReference type="RefSeq" id="WP_146602324.1">
    <property type="nucleotide sequence ID" value="NZ_SJPY01000009.1"/>
</dbReference>
<dbReference type="EC" id="2.7.10.-" evidence="4"/>
<name>A0A5C6DEZ4_9BACT</name>
<gene>
    <name evidence="4" type="primary">ptk_2</name>
    <name evidence="4" type="ORF">Q31b_52480</name>
</gene>
<feature type="coiled-coil region" evidence="1">
    <location>
        <begin position="438"/>
        <end position="465"/>
    </location>
</feature>
<evidence type="ECO:0000256" key="1">
    <source>
        <dbReference type="SAM" id="Coils"/>
    </source>
</evidence>
<keyword evidence="5" id="KW-1185">Reference proteome</keyword>
<reference evidence="4 5" key="1">
    <citation type="submission" date="2019-02" db="EMBL/GenBank/DDBJ databases">
        <title>Deep-cultivation of Planctomycetes and their phenomic and genomic characterization uncovers novel biology.</title>
        <authorList>
            <person name="Wiegand S."/>
            <person name="Jogler M."/>
            <person name="Boedeker C."/>
            <person name="Pinto D."/>
            <person name="Vollmers J."/>
            <person name="Rivas-Marin E."/>
            <person name="Kohn T."/>
            <person name="Peeters S.H."/>
            <person name="Heuer A."/>
            <person name="Rast P."/>
            <person name="Oberbeckmann S."/>
            <person name="Bunk B."/>
            <person name="Jeske O."/>
            <person name="Meyerdierks A."/>
            <person name="Storesund J.E."/>
            <person name="Kallscheuer N."/>
            <person name="Luecker S."/>
            <person name="Lage O.M."/>
            <person name="Pohl T."/>
            <person name="Merkel B.J."/>
            <person name="Hornburger P."/>
            <person name="Mueller R.-W."/>
            <person name="Bruemmer F."/>
            <person name="Labrenz M."/>
            <person name="Spormann A.M."/>
            <person name="Op Den Camp H."/>
            <person name="Overmann J."/>
            <person name="Amann R."/>
            <person name="Jetten M.S.M."/>
            <person name="Mascher T."/>
            <person name="Medema M.H."/>
            <person name="Devos D.P."/>
            <person name="Kaster A.-K."/>
            <person name="Ovreas L."/>
            <person name="Rohde M."/>
            <person name="Galperin M.Y."/>
            <person name="Jogler C."/>
        </authorList>
    </citation>
    <scope>NUCLEOTIDE SEQUENCE [LARGE SCALE GENOMIC DNA]</scope>
    <source>
        <strain evidence="4 5">Q31b</strain>
    </source>
</reference>
<organism evidence="4 5">
    <name type="scientific">Novipirellula aureliae</name>
    <dbReference type="NCBI Taxonomy" id="2527966"/>
    <lineage>
        <taxon>Bacteria</taxon>
        <taxon>Pseudomonadati</taxon>
        <taxon>Planctomycetota</taxon>
        <taxon>Planctomycetia</taxon>
        <taxon>Pirellulales</taxon>
        <taxon>Pirellulaceae</taxon>
        <taxon>Novipirellula</taxon>
    </lineage>
</organism>
<dbReference type="AlphaFoldDB" id="A0A5C6DEZ4"/>
<evidence type="ECO:0000256" key="2">
    <source>
        <dbReference type="SAM" id="MobiDB-lite"/>
    </source>
</evidence>
<keyword evidence="3" id="KW-0472">Membrane</keyword>